<gene>
    <name evidence="1" type="ORF">TNCV_1916931</name>
</gene>
<dbReference type="AlphaFoldDB" id="A0A8X6W0D4"/>
<organism evidence="1 2">
    <name type="scientific">Trichonephila clavipes</name>
    <name type="common">Golden silk orbweaver</name>
    <name type="synonym">Nephila clavipes</name>
    <dbReference type="NCBI Taxonomy" id="2585209"/>
    <lineage>
        <taxon>Eukaryota</taxon>
        <taxon>Metazoa</taxon>
        <taxon>Ecdysozoa</taxon>
        <taxon>Arthropoda</taxon>
        <taxon>Chelicerata</taxon>
        <taxon>Arachnida</taxon>
        <taxon>Araneae</taxon>
        <taxon>Araneomorphae</taxon>
        <taxon>Entelegynae</taxon>
        <taxon>Araneoidea</taxon>
        <taxon>Nephilidae</taxon>
        <taxon>Trichonephila</taxon>
    </lineage>
</organism>
<proteinExistence type="predicted"/>
<name>A0A8X6W0D4_TRICX</name>
<dbReference type="Proteomes" id="UP000887159">
    <property type="component" value="Unassembled WGS sequence"/>
</dbReference>
<evidence type="ECO:0000313" key="2">
    <source>
        <dbReference type="Proteomes" id="UP000887159"/>
    </source>
</evidence>
<comment type="caution">
    <text evidence="1">The sequence shown here is derived from an EMBL/GenBank/DDBJ whole genome shotgun (WGS) entry which is preliminary data.</text>
</comment>
<keyword evidence="2" id="KW-1185">Reference proteome</keyword>
<protein>
    <submittedName>
        <fullName evidence="1">Uncharacterized protein</fullName>
    </submittedName>
</protein>
<accession>A0A8X6W0D4</accession>
<reference evidence="1" key="1">
    <citation type="submission" date="2020-08" db="EMBL/GenBank/DDBJ databases">
        <title>Multicomponent nature underlies the extraordinary mechanical properties of spider dragline silk.</title>
        <authorList>
            <person name="Kono N."/>
            <person name="Nakamura H."/>
            <person name="Mori M."/>
            <person name="Yoshida Y."/>
            <person name="Ohtoshi R."/>
            <person name="Malay A.D."/>
            <person name="Moran D.A.P."/>
            <person name="Tomita M."/>
            <person name="Numata K."/>
            <person name="Arakawa K."/>
        </authorList>
    </citation>
    <scope>NUCLEOTIDE SEQUENCE</scope>
</reference>
<dbReference type="EMBL" id="BMAU01021373">
    <property type="protein sequence ID" value="GFY25943.1"/>
    <property type="molecule type" value="Genomic_DNA"/>
</dbReference>
<sequence length="126" mass="14197">MNVTKKATCDRVKQCRLCKRLNAFDRINGGASIHCGGQVSPIFRDGQDEYQRLAQQPLLTLVAKVIKFCDSLPDQRYLTLITTVINGKSFAARSKDISTDSIINRSDYLAINETWMEDSCSKGSWF</sequence>
<evidence type="ECO:0000313" key="1">
    <source>
        <dbReference type="EMBL" id="GFY25943.1"/>
    </source>
</evidence>